<organism evidence="2 3">
    <name type="scientific">Chaetoceros tenuissimus</name>
    <dbReference type="NCBI Taxonomy" id="426638"/>
    <lineage>
        <taxon>Eukaryota</taxon>
        <taxon>Sar</taxon>
        <taxon>Stramenopiles</taxon>
        <taxon>Ochrophyta</taxon>
        <taxon>Bacillariophyta</taxon>
        <taxon>Coscinodiscophyceae</taxon>
        <taxon>Chaetocerotophycidae</taxon>
        <taxon>Chaetocerotales</taxon>
        <taxon>Chaetocerotaceae</taxon>
        <taxon>Chaetoceros</taxon>
    </lineage>
</organism>
<dbReference type="InterPro" id="IPR005114">
    <property type="entry name" value="Helicase_assoc"/>
</dbReference>
<feature type="domain" description="Helicase-associated" evidence="1">
    <location>
        <begin position="189"/>
        <end position="255"/>
    </location>
</feature>
<dbReference type="PANTHER" id="PTHR33418:SF1">
    <property type="entry name" value="HELICASE-ASSOCIATED DOMAIN-CONTAINING PROTEIN"/>
    <property type="match status" value="1"/>
</dbReference>
<keyword evidence="3" id="KW-1185">Reference proteome</keyword>
<evidence type="ECO:0000313" key="2">
    <source>
        <dbReference type="EMBL" id="GFH59105.1"/>
    </source>
</evidence>
<evidence type="ECO:0000259" key="1">
    <source>
        <dbReference type="Pfam" id="PF03457"/>
    </source>
</evidence>
<comment type="caution">
    <text evidence="2">The sequence shown here is derived from an EMBL/GenBank/DDBJ whole genome shotgun (WGS) entry which is preliminary data.</text>
</comment>
<dbReference type="PANTHER" id="PTHR33418">
    <property type="entry name" value="HELICASE-ASSOCIATED"/>
    <property type="match status" value="1"/>
</dbReference>
<dbReference type="EMBL" id="BLLK01000062">
    <property type="protein sequence ID" value="GFH59105.1"/>
    <property type="molecule type" value="Genomic_DNA"/>
</dbReference>
<proteinExistence type="predicted"/>
<gene>
    <name evidence="2" type="ORF">CTEN210_15581</name>
</gene>
<dbReference type="AlphaFoldDB" id="A0AAD3HD14"/>
<feature type="domain" description="Helicase-associated" evidence="1">
    <location>
        <begin position="261"/>
        <end position="326"/>
    </location>
</feature>
<protein>
    <recommendedName>
        <fullName evidence="1">Helicase-associated domain-containing protein</fullName>
    </recommendedName>
</protein>
<name>A0AAD3HD14_9STRA</name>
<dbReference type="Proteomes" id="UP001054902">
    <property type="component" value="Unassembled WGS sequence"/>
</dbReference>
<reference evidence="2 3" key="1">
    <citation type="journal article" date="2021" name="Sci. Rep.">
        <title>The genome of the diatom Chaetoceros tenuissimus carries an ancient integrated fragment of an extant virus.</title>
        <authorList>
            <person name="Hongo Y."/>
            <person name="Kimura K."/>
            <person name="Takaki Y."/>
            <person name="Yoshida Y."/>
            <person name="Baba S."/>
            <person name="Kobayashi G."/>
            <person name="Nagasaki K."/>
            <person name="Hano T."/>
            <person name="Tomaru Y."/>
        </authorList>
    </citation>
    <scope>NUCLEOTIDE SEQUENCE [LARGE SCALE GENOMIC DNA]</scope>
    <source>
        <strain evidence="2 3">NIES-3715</strain>
    </source>
</reference>
<sequence>MSFATYLSRRGVSCMASKVIFPTIQRINVTSGIPKKLFSTNSKNDLRWHKMLGELSDYRKEHGDSLVPMEYDINPKLGTWIDTQRQQYKYFQNKEKSSLTTERIELLEKEGMVWDVHDLNWNSKFQQLKEYQEKYGDCQPNPNELPELNTWVQVQRRMHTLRMEGQSSSLTDDRLEKLESIGFVFKFHETLWNQRFEQLKDYRKNYGDCLIPKNYQDKVLAKWTDQQRSQYKYLQDGKRSNLTEERIKMLEDIDFVWNVHQYKWERRLKELEAFYEVNGHTNVPNKGNNKSLLTWIRRQKSEYQKFLAVEKSKMDEERVILLRKAGLDLDSA</sequence>
<dbReference type="Pfam" id="PF03457">
    <property type="entry name" value="HA"/>
    <property type="match status" value="4"/>
</dbReference>
<feature type="domain" description="Helicase-associated" evidence="1">
    <location>
        <begin position="117"/>
        <end position="183"/>
    </location>
</feature>
<accession>A0AAD3HD14</accession>
<dbReference type="Gene3D" id="6.10.140.530">
    <property type="match status" value="4"/>
</dbReference>
<feature type="domain" description="Helicase-associated" evidence="1">
    <location>
        <begin position="45"/>
        <end position="112"/>
    </location>
</feature>
<evidence type="ECO:0000313" key="3">
    <source>
        <dbReference type="Proteomes" id="UP001054902"/>
    </source>
</evidence>